<sequence length="320" mass="38122">METKKEKAKNQEKETQNYKCPKCKKLFASRKRLTRHLNTTHSEARPHKCPICDSSFKRSDHLKRHMLKHKPDRERIFKCDKCTKSFFTQDTLRKHKRFVHEKELPYKCEWENCGKQFRKRSKLKYHIAKDHKHKKPYKCEVCKSRFDHPSQLKRHQRIHTKEKTNICLQCGMAFMKFYELQKHIKQMHPRIFKCKVCQKEYTNKKSYERHIKKHNPKDFLFVCKHEGCNKIFSCQGSLDVHIKVKHSNTKAHCAKCGKTLSSTSALIKHQKTSCKGVVNNIDQIKIDKMKIVNGIGNIRNNENIENIENNNEKNSISTQF</sequence>
<evidence type="ECO:0000256" key="3">
    <source>
        <dbReference type="ARBA" id="ARBA00022771"/>
    </source>
</evidence>
<evidence type="ECO:0000259" key="6">
    <source>
        <dbReference type="PROSITE" id="PS50157"/>
    </source>
</evidence>
<keyword evidence="1" id="KW-0479">Metal-binding</keyword>
<keyword evidence="3 5" id="KW-0863">Zinc-finger</keyword>
<dbReference type="InterPro" id="IPR008598">
    <property type="entry name" value="Di19_Zn-bd"/>
</dbReference>
<evidence type="ECO:0000313" key="7">
    <source>
        <dbReference type="EMBL" id="KAJ6232209.1"/>
    </source>
</evidence>
<protein>
    <submittedName>
        <fullName evidence="7">Zinc finger protein</fullName>
    </submittedName>
</protein>
<evidence type="ECO:0000313" key="8">
    <source>
        <dbReference type="Proteomes" id="UP001150062"/>
    </source>
</evidence>
<dbReference type="PANTHER" id="PTHR23226">
    <property type="entry name" value="ZINC FINGER AND SCAN DOMAIN-CONTAINING"/>
    <property type="match status" value="1"/>
</dbReference>
<dbReference type="Pfam" id="PF05605">
    <property type="entry name" value="zf-Di19"/>
    <property type="match status" value="1"/>
</dbReference>
<dbReference type="SMART" id="SM00355">
    <property type="entry name" value="ZnF_C2H2"/>
    <property type="match status" value="9"/>
</dbReference>
<comment type="caution">
    <text evidence="7">The sequence shown here is derived from an EMBL/GenBank/DDBJ whole genome shotgun (WGS) entry which is preliminary data.</text>
</comment>
<accession>A0ABQ8XI82</accession>
<keyword evidence="4" id="KW-0862">Zinc</keyword>
<reference evidence="7" key="1">
    <citation type="submission" date="2022-08" db="EMBL/GenBank/DDBJ databases">
        <title>Novel sulfate-reducing endosymbionts in the free-living metamonad Anaeramoeba.</title>
        <authorList>
            <person name="Jerlstrom-Hultqvist J."/>
            <person name="Cepicka I."/>
            <person name="Gallot-Lavallee L."/>
            <person name="Salas-Leiva D."/>
            <person name="Curtis B.A."/>
            <person name="Zahonova K."/>
            <person name="Pipaliya S."/>
            <person name="Dacks J."/>
            <person name="Roger A.J."/>
        </authorList>
    </citation>
    <scope>NUCLEOTIDE SEQUENCE</scope>
    <source>
        <strain evidence="7">Schooner1</strain>
    </source>
</reference>
<feature type="domain" description="C2H2-type" evidence="6">
    <location>
        <begin position="137"/>
        <end position="164"/>
    </location>
</feature>
<evidence type="ECO:0000256" key="5">
    <source>
        <dbReference type="PROSITE-ProRule" id="PRU00042"/>
    </source>
</evidence>
<evidence type="ECO:0000256" key="1">
    <source>
        <dbReference type="ARBA" id="ARBA00022723"/>
    </source>
</evidence>
<feature type="domain" description="C2H2-type" evidence="6">
    <location>
        <begin position="106"/>
        <end position="136"/>
    </location>
</feature>
<feature type="domain" description="C2H2-type" evidence="6">
    <location>
        <begin position="47"/>
        <end position="74"/>
    </location>
</feature>
<gene>
    <name evidence="7" type="ORF">M0813_05129</name>
</gene>
<dbReference type="SUPFAM" id="SSF57667">
    <property type="entry name" value="beta-beta-alpha zinc fingers"/>
    <property type="match status" value="5"/>
</dbReference>
<dbReference type="Proteomes" id="UP001150062">
    <property type="component" value="Unassembled WGS sequence"/>
</dbReference>
<keyword evidence="8" id="KW-1185">Reference proteome</keyword>
<dbReference type="EMBL" id="JAOAOG010000294">
    <property type="protein sequence ID" value="KAJ6232209.1"/>
    <property type="molecule type" value="Genomic_DNA"/>
</dbReference>
<feature type="domain" description="C2H2-type" evidence="6">
    <location>
        <begin position="192"/>
        <end position="219"/>
    </location>
</feature>
<dbReference type="PROSITE" id="PS00028">
    <property type="entry name" value="ZINC_FINGER_C2H2_1"/>
    <property type="match status" value="8"/>
</dbReference>
<evidence type="ECO:0000256" key="4">
    <source>
        <dbReference type="ARBA" id="ARBA00022833"/>
    </source>
</evidence>
<dbReference type="InterPro" id="IPR036236">
    <property type="entry name" value="Znf_C2H2_sf"/>
</dbReference>
<evidence type="ECO:0000256" key="2">
    <source>
        <dbReference type="ARBA" id="ARBA00022737"/>
    </source>
</evidence>
<dbReference type="InterPro" id="IPR013087">
    <property type="entry name" value="Znf_C2H2_type"/>
</dbReference>
<proteinExistence type="predicted"/>
<feature type="domain" description="C2H2-type" evidence="6">
    <location>
        <begin position="18"/>
        <end position="46"/>
    </location>
</feature>
<keyword evidence="2" id="KW-0677">Repeat</keyword>
<dbReference type="PROSITE" id="PS50157">
    <property type="entry name" value="ZINC_FINGER_C2H2_2"/>
    <property type="match status" value="8"/>
</dbReference>
<dbReference type="Gene3D" id="3.30.160.60">
    <property type="entry name" value="Classic Zinc Finger"/>
    <property type="match status" value="7"/>
</dbReference>
<organism evidence="7 8">
    <name type="scientific">Anaeramoeba flamelloides</name>
    <dbReference type="NCBI Taxonomy" id="1746091"/>
    <lineage>
        <taxon>Eukaryota</taxon>
        <taxon>Metamonada</taxon>
        <taxon>Anaeramoebidae</taxon>
        <taxon>Anaeramoeba</taxon>
    </lineage>
</organism>
<name>A0ABQ8XI82_9EUKA</name>
<dbReference type="Pfam" id="PF00096">
    <property type="entry name" value="zf-C2H2"/>
    <property type="match status" value="5"/>
</dbReference>
<feature type="domain" description="C2H2-type" evidence="6">
    <location>
        <begin position="221"/>
        <end position="251"/>
    </location>
</feature>
<feature type="domain" description="C2H2-type" evidence="6">
    <location>
        <begin position="77"/>
        <end position="105"/>
    </location>
</feature>
<feature type="domain" description="C2H2-type" evidence="6">
    <location>
        <begin position="165"/>
        <end position="188"/>
    </location>
</feature>